<dbReference type="InterPro" id="IPR005467">
    <property type="entry name" value="His_kinase_dom"/>
</dbReference>
<dbReference type="Pfam" id="PF02518">
    <property type="entry name" value="HATPase_c"/>
    <property type="match status" value="1"/>
</dbReference>
<dbReference type="SUPFAM" id="SSF55874">
    <property type="entry name" value="ATPase domain of HSP90 chaperone/DNA topoisomerase II/histidine kinase"/>
    <property type="match status" value="1"/>
</dbReference>
<dbReference type="Pfam" id="PF13188">
    <property type="entry name" value="PAS_8"/>
    <property type="match status" value="1"/>
</dbReference>
<reference evidence="6 7" key="1">
    <citation type="journal article" date="2023" name="G3 (Bethesda)">
        <title>A chromosome-level genome assembly of Zasmidium syzygii isolated from banana leaves.</title>
        <authorList>
            <person name="van Westerhoven A.C."/>
            <person name="Mehrabi R."/>
            <person name="Talebi R."/>
            <person name="Steentjes M.B.F."/>
            <person name="Corcolon B."/>
            <person name="Chong P.A."/>
            <person name="Kema G.H.J."/>
            <person name="Seidl M.F."/>
        </authorList>
    </citation>
    <scope>NUCLEOTIDE SEQUENCE [LARGE SCALE GENOMIC DNA]</scope>
    <source>
        <strain evidence="6 7">P124</strain>
    </source>
</reference>
<dbReference type="Gene3D" id="1.10.287.130">
    <property type="match status" value="1"/>
</dbReference>
<dbReference type="SMART" id="SM00387">
    <property type="entry name" value="HATPase_c"/>
    <property type="match status" value="1"/>
</dbReference>
<dbReference type="InterPro" id="IPR011006">
    <property type="entry name" value="CheY-like_superfamily"/>
</dbReference>
<evidence type="ECO:0000256" key="1">
    <source>
        <dbReference type="ARBA" id="ARBA00022553"/>
    </source>
</evidence>
<dbReference type="PANTHER" id="PTHR43719">
    <property type="entry name" value="TWO-COMPONENT HISTIDINE KINASE"/>
    <property type="match status" value="1"/>
</dbReference>
<dbReference type="SMART" id="SM00448">
    <property type="entry name" value="REC"/>
    <property type="match status" value="1"/>
</dbReference>
<dbReference type="PROSITE" id="PS50110">
    <property type="entry name" value="RESPONSE_REGULATORY"/>
    <property type="match status" value="1"/>
</dbReference>
<feature type="domain" description="PAS" evidence="5">
    <location>
        <begin position="446"/>
        <end position="516"/>
    </location>
</feature>
<organism evidence="6 7">
    <name type="scientific">Zasmidium cellare</name>
    <name type="common">Wine cellar mold</name>
    <name type="synonym">Racodium cellare</name>
    <dbReference type="NCBI Taxonomy" id="395010"/>
    <lineage>
        <taxon>Eukaryota</taxon>
        <taxon>Fungi</taxon>
        <taxon>Dikarya</taxon>
        <taxon>Ascomycota</taxon>
        <taxon>Pezizomycotina</taxon>
        <taxon>Dothideomycetes</taxon>
        <taxon>Dothideomycetidae</taxon>
        <taxon>Mycosphaerellales</taxon>
        <taxon>Mycosphaerellaceae</taxon>
        <taxon>Zasmidium</taxon>
    </lineage>
</organism>
<dbReference type="InterPro" id="IPR036097">
    <property type="entry name" value="HisK_dim/P_sf"/>
</dbReference>
<dbReference type="SUPFAM" id="SSF55785">
    <property type="entry name" value="PYP-like sensor domain (PAS domain)"/>
    <property type="match status" value="2"/>
</dbReference>
<feature type="domain" description="Response regulatory" evidence="4">
    <location>
        <begin position="916"/>
        <end position="1044"/>
    </location>
</feature>
<dbReference type="PRINTS" id="PR00344">
    <property type="entry name" value="BCTRLSENSOR"/>
</dbReference>
<dbReference type="InterPro" id="IPR035965">
    <property type="entry name" value="PAS-like_dom_sf"/>
</dbReference>
<dbReference type="SUPFAM" id="SSF47384">
    <property type="entry name" value="Homodimeric domain of signal transducing histidine kinase"/>
    <property type="match status" value="1"/>
</dbReference>
<dbReference type="InterPro" id="IPR004358">
    <property type="entry name" value="Sig_transdc_His_kin-like_C"/>
</dbReference>
<dbReference type="InterPro" id="IPR001789">
    <property type="entry name" value="Sig_transdc_resp-reg_receiver"/>
</dbReference>
<sequence length="1047" mass="117360">MGASAGDPTLDEVYEALKKSDPSWLEATLLDRWRQNSNLETSVLGVHDVTGPAFATSHQLSKHLTTFRDYDWSSTELGPLSAWPHTLRQWVNIVMADPRAVALWWGHNRLCLYNDAYRDILGGRHSWALSRPITSVWPDEDPNTARLRAAFDHADATGQPTLGGDTCFFVDRSGFKEEVWAQWTLIPIMGPSGNIAYFNPCSETTKQVFYDRRMATLLSVERASNEASNLKDWYRSALQGLESNPADIPFAALYSMSNNGLGKTVREHSTLESLSGTPTSASVALAMSQWELEGVLEPDSNKLDLPATMDWDLAAETFGPLLGEAFDTNEAQLLDIRNKSFPQTLRSKCYSRAWGDLCTSALIIPLAERGRGPHRCFLLLGLNPCSRYDKDYQKFTTLVTSQLRRTLDSVCLEEAQHVVMEAELTTHERAFLAEQLTTSQLDVKDREMRFRKMADMSMVGMFEVSAVGKLNYANPYWYNLTGYPRGDQPALDWIRMIHEDDRDKFAGKWSLMQEGEALQFEIRLSKPFISDDFVDGQRLQGDTWVAAAAHAEYKDGKVLNVVGTVADISRFKWMASFEQRRTAEAYELKRQQEAFMDMTSHEARNPLAAISLSVESILDTYESMLQKPDDRFLVSRDTIETSLDSANTIMACVAHQKTIIDDVLTLSKLNSGLLQTSPVEVNPVVEVDGALKIFEPELQQADIELEFNVKDSYHQQEMSRVLLDPVRLRQILINLFTNAIKFTKGEPRRQIAVSLAASKERPSRSAEGVPYLSSSSKRTVSPSRDHDNVYVMLAVEDTGCGIGKSELDRLFQRFQQASPKTHIKYGGSGLGLFICKELARLQGGQIGVMSERSKGSTFAFYVQATKCAPSQSGASNQETYSIPWTSAGIRTNRRESEDISKVESRSPNGRSVKDCHILLVEDNLVNQRVMMKQLQKAGYTVNICNHGQEALDYINTTHFAKEDGAKLDIVLCDVEMPVMDGLEFSQKTRTMERQGQLNGEVPMIAVTANARVEQQELALQAGFDAVITKPFRMNALLPELERFCLGI</sequence>
<dbReference type="CDD" id="cd00130">
    <property type="entry name" value="PAS"/>
    <property type="match status" value="1"/>
</dbReference>
<dbReference type="CDD" id="cd17546">
    <property type="entry name" value="REC_hyHK_CKI1_RcsC-like"/>
    <property type="match status" value="1"/>
</dbReference>
<name>A0ABR0E1I0_ZASCE</name>
<dbReference type="InterPro" id="IPR003661">
    <property type="entry name" value="HisK_dim/P_dom"/>
</dbReference>
<evidence type="ECO:0000313" key="7">
    <source>
        <dbReference type="Proteomes" id="UP001305779"/>
    </source>
</evidence>
<keyword evidence="1 2" id="KW-0597">Phosphoprotein</keyword>
<dbReference type="EMBL" id="JAXOVC010000012">
    <property type="protein sequence ID" value="KAK4495273.1"/>
    <property type="molecule type" value="Genomic_DNA"/>
</dbReference>
<proteinExistence type="predicted"/>
<dbReference type="InterPro" id="IPR050956">
    <property type="entry name" value="2C_system_His_kinase"/>
</dbReference>
<dbReference type="InterPro" id="IPR000014">
    <property type="entry name" value="PAS"/>
</dbReference>
<dbReference type="CDD" id="cd16922">
    <property type="entry name" value="HATPase_EvgS-ArcB-TorS-like"/>
    <property type="match status" value="1"/>
</dbReference>
<dbReference type="Pfam" id="PF00072">
    <property type="entry name" value="Response_reg"/>
    <property type="match status" value="1"/>
</dbReference>
<dbReference type="Gene3D" id="3.30.450.20">
    <property type="entry name" value="PAS domain"/>
    <property type="match status" value="2"/>
</dbReference>
<dbReference type="CDD" id="cd00082">
    <property type="entry name" value="HisKA"/>
    <property type="match status" value="1"/>
</dbReference>
<evidence type="ECO:0000259" key="4">
    <source>
        <dbReference type="PROSITE" id="PS50110"/>
    </source>
</evidence>
<evidence type="ECO:0000256" key="2">
    <source>
        <dbReference type="PROSITE-ProRule" id="PRU00169"/>
    </source>
</evidence>
<dbReference type="InterPro" id="IPR003594">
    <property type="entry name" value="HATPase_dom"/>
</dbReference>
<accession>A0ABR0E1I0</accession>
<protein>
    <submittedName>
        <fullName evidence="6">Uncharacterized protein</fullName>
    </submittedName>
</protein>
<dbReference type="SMART" id="SM00388">
    <property type="entry name" value="HisKA"/>
    <property type="match status" value="1"/>
</dbReference>
<evidence type="ECO:0000259" key="3">
    <source>
        <dbReference type="PROSITE" id="PS50109"/>
    </source>
</evidence>
<evidence type="ECO:0000259" key="5">
    <source>
        <dbReference type="PROSITE" id="PS50112"/>
    </source>
</evidence>
<comment type="caution">
    <text evidence="6">The sequence shown here is derived from an EMBL/GenBank/DDBJ whole genome shotgun (WGS) entry which is preliminary data.</text>
</comment>
<dbReference type="PANTHER" id="PTHR43719:SF30">
    <property type="entry name" value="TWO-COMPONENT SYSTEM RESPONSE REGULATOR"/>
    <property type="match status" value="1"/>
</dbReference>
<evidence type="ECO:0000313" key="6">
    <source>
        <dbReference type="EMBL" id="KAK4495273.1"/>
    </source>
</evidence>
<gene>
    <name evidence="6" type="ORF">PRZ48_013602</name>
</gene>
<dbReference type="SUPFAM" id="SSF52172">
    <property type="entry name" value="CheY-like"/>
    <property type="match status" value="1"/>
</dbReference>
<dbReference type="NCBIfam" id="TIGR00229">
    <property type="entry name" value="sensory_box"/>
    <property type="match status" value="1"/>
</dbReference>
<dbReference type="PROSITE" id="PS50112">
    <property type="entry name" value="PAS"/>
    <property type="match status" value="1"/>
</dbReference>
<dbReference type="PROSITE" id="PS50109">
    <property type="entry name" value="HIS_KIN"/>
    <property type="match status" value="1"/>
</dbReference>
<keyword evidence="7" id="KW-1185">Reference proteome</keyword>
<dbReference type="Proteomes" id="UP001305779">
    <property type="component" value="Unassembled WGS sequence"/>
</dbReference>
<dbReference type="InterPro" id="IPR036890">
    <property type="entry name" value="HATPase_C_sf"/>
</dbReference>
<dbReference type="Pfam" id="PF00512">
    <property type="entry name" value="HisKA"/>
    <property type="match status" value="1"/>
</dbReference>
<feature type="domain" description="Histidine kinase" evidence="3">
    <location>
        <begin position="598"/>
        <end position="866"/>
    </location>
</feature>
<feature type="modified residue" description="4-aspartylphosphate" evidence="2">
    <location>
        <position position="973"/>
    </location>
</feature>
<dbReference type="Gene3D" id="3.30.565.10">
    <property type="entry name" value="Histidine kinase-like ATPase, C-terminal domain"/>
    <property type="match status" value="1"/>
</dbReference>
<dbReference type="Gene3D" id="3.40.50.2300">
    <property type="match status" value="1"/>
</dbReference>